<reference evidence="4" key="1">
    <citation type="journal article" date="2019" name="Int. J. Syst. Evol. Microbiol.">
        <title>The Global Catalogue of Microorganisms (GCM) 10K type strain sequencing project: providing services to taxonomists for standard genome sequencing and annotation.</title>
        <authorList>
            <consortium name="The Broad Institute Genomics Platform"/>
            <consortium name="The Broad Institute Genome Sequencing Center for Infectious Disease"/>
            <person name="Wu L."/>
            <person name="Ma J."/>
        </authorList>
    </citation>
    <scope>NUCLEOTIDE SEQUENCE [LARGE SCALE GENOMIC DNA]</scope>
    <source>
        <strain evidence="4">CGMCC 1.15304</strain>
    </source>
</reference>
<proteinExistence type="predicted"/>
<keyword evidence="2" id="KW-1133">Transmembrane helix</keyword>
<feature type="transmembrane region" description="Helical" evidence="2">
    <location>
        <begin position="147"/>
        <end position="173"/>
    </location>
</feature>
<sequence length="434" mass="46788">MSAECLSCELLNELHTISATLSAKIFIKLAPLSLALFGIVLMIYCYAQILFGMLENTLADRVRRLVPVLAWSSLVIVLLSVRPDERPIVFSWLVDPVEQLALSAGLELLDVADVPIDAPKELVTVEILGMEVTNRYAQLGFAVERSVFYLMNLSWTLVGGNVSGAIAGVLLLIPYGLLLIYFTFLLLTASFSFLAAGASLPIAILGIPFPRFRSTWQASWSLAKLGGFTTFFICLAMAFSVTAIDTVGRKISTVQGLTEYFQPRINQQYALYLKHCPKTIWQSSTHSISNEPNSDFNAEKCRQATEELDELKAAFDDASPLEPGNSAYFILLVMGGVSLLLHYQASKFAANFSGAQDSGGAAFATAAATKALSIGALTSANPKALLSMVRNGFDAAKGAESGMAARSFMEGMLSNGGAPQDHGRKSPIDLAKEQ</sequence>
<dbReference type="EMBL" id="JBHSCR010000002">
    <property type="protein sequence ID" value="MFC4346979.1"/>
    <property type="molecule type" value="Genomic_DNA"/>
</dbReference>
<accession>A0ABV8U806</accession>
<comment type="caution">
    <text evidence="3">The sequence shown here is derived from an EMBL/GenBank/DDBJ whole genome shotgun (WGS) entry which is preliminary data.</text>
</comment>
<organism evidence="3 4">
    <name type="scientific">Kordiimonas lipolytica</name>
    <dbReference type="NCBI Taxonomy" id="1662421"/>
    <lineage>
        <taxon>Bacteria</taxon>
        <taxon>Pseudomonadati</taxon>
        <taxon>Pseudomonadota</taxon>
        <taxon>Alphaproteobacteria</taxon>
        <taxon>Kordiimonadales</taxon>
        <taxon>Kordiimonadaceae</taxon>
        <taxon>Kordiimonas</taxon>
    </lineage>
</organism>
<feature type="transmembrane region" description="Helical" evidence="2">
    <location>
        <begin position="326"/>
        <end position="343"/>
    </location>
</feature>
<keyword evidence="4" id="KW-1185">Reference proteome</keyword>
<name>A0ABV8U806_9PROT</name>
<dbReference type="Proteomes" id="UP001595776">
    <property type="component" value="Unassembled WGS sequence"/>
</dbReference>
<gene>
    <name evidence="3" type="ORF">ACFO5Q_03895</name>
</gene>
<protein>
    <recommendedName>
        <fullName evidence="5">TrbL/VirB6 plasmid conjugal transfer protein</fullName>
    </recommendedName>
</protein>
<evidence type="ECO:0008006" key="5">
    <source>
        <dbReference type="Google" id="ProtNLM"/>
    </source>
</evidence>
<feature type="compositionally biased region" description="Basic and acidic residues" evidence="1">
    <location>
        <begin position="421"/>
        <end position="434"/>
    </location>
</feature>
<feature type="transmembrane region" description="Helical" evidence="2">
    <location>
        <begin position="225"/>
        <end position="244"/>
    </location>
</feature>
<keyword evidence="2" id="KW-0812">Transmembrane</keyword>
<feature type="region of interest" description="Disordered" evidence="1">
    <location>
        <begin position="414"/>
        <end position="434"/>
    </location>
</feature>
<dbReference type="RefSeq" id="WP_068147569.1">
    <property type="nucleotide sequence ID" value="NZ_JBHSCR010000002.1"/>
</dbReference>
<evidence type="ECO:0000256" key="1">
    <source>
        <dbReference type="SAM" id="MobiDB-lite"/>
    </source>
</evidence>
<feature type="transmembrane region" description="Helical" evidence="2">
    <location>
        <begin position="32"/>
        <end position="53"/>
    </location>
</feature>
<evidence type="ECO:0000313" key="3">
    <source>
        <dbReference type="EMBL" id="MFC4346979.1"/>
    </source>
</evidence>
<evidence type="ECO:0000313" key="4">
    <source>
        <dbReference type="Proteomes" id="UP001595776"/>
    </source>
</evidence>
<feature type="transmembrane region" description="Helical" evidence="2">
    <location>
        <begin position="179"/>
        <end position="204"/>
    </location>
</feature>
<keyword evidence="2" id="KW-0472">Membrane</keyword>
<evidence type="ECO:0000256" key="2">
    <source>
        <dbReference type="SAM" id="Phobius"/>
    </source>
</evidence>